<dbReference type="GO" id="GO:0006178">
    <property type="term" value="P:guanine salvage"/>
    <property type="evidence" value="ECO:0007669"/>
    <property type="project" value="TreeGrafter"/>
</dbReference>
<dbReference type="GO" id="GO:0032263">
    <property type="term" value="P:GMP salvage"/>
    <property type="evidence" value="ECO:0007669"/>
    <property type="project" value="TreeGrafter"/>
</dbReference>
<dbReference type="GO" id="GO:0000287">
    <property type="term" value="F:magnesium ion binding"/>
    <property type="evidence" value="ECO:0007669"/>
    <property type="project" value="TreeGrafter"/>
</dbReference>
<dbReference type="GO" id="GO:0005829">
    <property type="term" value="C:cytosol"/>
    <property type="evidence" value="ECO:0007669"/>
    <property type="project" value="TreeGrafter"/>
</dbReference>
<dbReference type="CDD" id="cd06223">
    <property type="entry name" value="PRTases_typeI"/>
    <property type="match status" value="1"/>
</dbReference>
<dbReference type="InterPro" id="IPR029057">
    <property type="entry name" value="PRTase-like"/>
</dbReference>
<evidence type="ECO:0000259" key="3">
    <source>
        <dbReference type="Pfam" id="PF00156"/>
    </source>
</evidence>
<dbReference type="PANTHER" id="PTHR43340">
    <property type="entry name" value="HYPOXANTHINE-GUANINE PHOSPHORIBOSYLTRANSFERASE"/>
    <property type="match status" value="1"/>
</dbReference>
<keyword evidence="4" id="KW-0328">Glycosyltransferase</keyword>
<evidence type="ECO:0000313" key="4">
    <source>
        <dbReference type="EMBL" id="ETK02558.1"/>
    </source>
</evidence>
<dbReference type="EMBL" id="AYUF01000337">
    <property type="protein sequence ID" value="ETK02558.1"/>
    <property type="molecule type" value="Genomic_DNA"/>
</dbReference>
<gene>
    <name evidence="4" type="ORF">N425_03540</name>
</gene>
<dbReference type="SUPFAM" id="SSF53271">
    <property type="entry name" value="PRTase-like"/>
    <property type="match status" value="1"/>
</dbReference>
<evidence type="ECO:0000256" key="1">
    <source>
        <dbReference type="ARBA" id="ARBA00048811"/>
    </source>
</evidence>
<reference evidence="4 5" key="1">
    <citation type="submission" date="2013-11" db="EMBL/GenBank/DDBJ databases">
        <title>Single cell genomics of uncultured Tannerella BU063 (oral taxon 286).</title>
        <authorList>
            <person name="Beall C.J."/>
            <person name="Campbell A.G."/>
            <person name="Griffen A.L."/>
            <person name="Podar M."/>
            <person name="Leys E.J."/>
        </authorList>
    </citation>
    <scope>NUCLEOTIDE SEQUENCE [LARGE SCALE GENOMIC DNA]</scope>
    <source>
        <strain evidence="4">Cell 2</strain>
    </source>
</reference>
<dbReference type="PATRIC" id="fig|1411148.3.peg.454"/>
<comment type="catalytic activity">
    <reaction evidence="1">
        <text>GMP + diphosphate = guanine + 5-phospho-alpha-D-ribose 1-diphosphate</text>
        <dbReference type="Rhea" id="RHEA:25424"/>
        <dbReference type="ChEBI" id="CHEBI:16235"/>
        <dbReference type="ChEBI" id="CHEBI:33019"/>
        <dbReference type="ChEBI" id="CHEBI:58017"/>
        <dbReference type="ChEBI" id="CHEBI:58115"/>
        <dbReference type="EC" id="2.4.2.8"/>
    </reaction>
    <physiologicalReaction direction="right-to-left" evidence="1">
        <dbReference type="Rhea" id="RHEA:25426"/>
    </physiologicalReaction>
</comment>
<dbReference type="GO" id="GO:0032264">
    <property type="term" value="P:IMP salvage"/>
    <property type="evidence" value="ECO:0007669"/>
    <property type="project" value="TreeGrafter"/>
</dbReference>
<proteinExistence type="predicted"/>
<sequence length="180" mass="20623">MNKQLRLKDKAFELYIPEREIVAAIDRMAGEIRRDMEGRDPLYVGILNGAFMFVSELVSRLSPQSELTFAAYSSYHGTKSDGIVRELLPIRNKDTERPIVLLEDIIDTGLTMQYVTQRLRQEGVRDVRLATMLLKPGSLQCDLRPDYVGMEIDNDFIVGFGLDYDGRGRMARDIYKIVEL</sequence>
<dbReference type="GO" id="GO:0046100">
    <property type="term" value="P:hypoxanthine metabolic process"/>
    <property type="evidence" value="ECO:0007669"/>
    <property type="project" value="TreeGrafter"/>
</dbReference>
<feature type="domain" description="Phosphoribosyltransferase" evidence="3">
    <location>
        <begin position="19"/>
        <end position="164"/>
    </location>
</feature>
<protein>
    <submittedName>
        <fullName evidence="4">Hypoxanthine phosphoribosyltransferase</fullName>
    </submittedName>
</protein>
<dbReference type="GO" id="GO:0004422">
    <property type="term" value="F:hypoxanthine phosphoribosyltransferase activity"/>
    <property type="evidence" value="ECO:0007669"/>
    <property type="project" value="TreeGrafter"/>
</dbReference>
<comment type="catalytic activity">
    <reaction evidence="2">
        <text>IMP + diphosphate = hypoxanthine + 5-phospho-alpha-D-ribose 1-diphosphate</text>
        <dbReference type="Rhea" id="RHEA:17973"/>
        <dbReference type="ChEBI" id="CHEBI:17368"/>
        <dbReference type="ChEBI" id="CHEBI:33019"/>
        <dbReference type="ChEBI" id="CHEBI:58017"/>
        <dbReference type="ChEBI" id="CHEBI:58053"/>
        <dbReference type="EC" id="2.4.2.8"/>
    </reaction>
    <physiologicalReaction direction="right-to-left" evidence="2">
        <dbReference type="Rhea" id="RHEA:17975"/>
    </physiologicalReaction>
</comment>
<dbReference type="InterPro" id="IPR000836">
    <property type="entry name" value="PRTase_dom"/>
</dbReference>
<dbReference type="Proteomes" id="UP000018837">
    <property type="component" value="Unassembled WGS sequence"/>
</dbReference>
<comment type="caution">
    <text evidence="4">The sequence shown here is derived from an EMBL/GenBank/DDBJ whole genome shotgun (WGS) entry which is preliminary data.</text>
</comment>
<dbReference type="InterPro" id="IPR050408">
    <property type="entry name" value="HGPRT"/>
</dbReference>
<keyword evidence="4" id="KW-0808">Transferase</keyword>
<evidence type="ECO:0000256" key="2">
    <source>
        <dbReference type="ARBA" id="ARBA00049402"/>
    </source>
</evidence>
<evidence type="ECO:0000313" key="5">
    <source>
        <dbReference type="Proteomes" id="UP000018837"/>
    </source>
</evidence>
<dbReference type="Pfam" id="PF00156">
    <property type="entry name" value="Pribosyltran"/>
    <property type="match status" value="1"/>
</dbReference>
<name>W2C670_9BACT</name>
<dbReference type="AlphaFoldDB" id="W2C670"/>
<organism evidence="4 5">
    <name type="scientific">Tannerella sp. oral taxon BU063 isolate Cell 2</name>
    <dbReference type="NCBI Taxonomy" id="1411148"/>
    <lineage>
        <taxon>Bacteria</taxon>
        <taxon>Pseudomonadati</taxon>
        <taxon>Bacteroidota</taxon>
        <taxon>Bacteroidia</taxon>
        <taxon>Bacteroidales</taxon>
        <taxon>Tannerellaceae</taxon>
        <taxon>Tannerella</taxon>
    </lineage>
</organism>
<accession>W2C670</accession>
<dbReference type="Gene3D" id="3.40.50.2020">
    <property type="match status" value="1"/>
</dbReference>
<dbReference type="PANTHER" id="PTHR43340:SF1">
    <property type="entry name" value="HYPOXANTHINE PHOSPHORIBOSYLTRANSFERASE"/>
    <property type="match status" value="1"/>
</dbReference>